<dbReference type="InterPro" id="IPR006162">
    <property type="entry name" value="Ppantetheine_attach_site"/>
</dbReference>
<keyword evidence="1" id="KW-0596">Phosphopantetheine</keyword>
<dbReference type="InterPro" id="IPR010071">
    <property type="entry name" value="AA_adenyl_dom"/>
</dbReference>
<organism evidence="6 7">
    <name type="scientific">Aspergillus bombycis</name>
    <dbReference type="NCBI Taxonomy" id="109264"/>
    <lineage>
        <taxon>Eukaryota</taxon>
        <taxon>Fungi</taxon>
        <taxon>Dikarya</taxon>
        <taxon>Ascomycota</taxon>
        <taxon>Pezizomycotina</taxon>
        <taxon>Eurotiomycetes</taxon>
        <taxon>Eurotiomycetidae</taxon>
        <taxon>Eurotiales</taxon>
        <taxon>Aspergillaceae</taxon>
        <taxon>Aspergillus</taxon>
    </lineage>
</organism>
<dbReference type="SUPFAM" id="SSF52777">
    <property type="entry name" value="CoA-dependent acyltransferases"/>
    <property type="match status" value="7"/>
</dbReference>
<dbReference type="PROSITE" id="PS50075">
    <property type="entry name" value="CARRIER"/>
    <property type="match status" value="3"/>
</dbReference>
<dbReference type="PANTHER" id="PTHR45527:SF1">
    <property type="entry name" value="FATTY ACID SYNTHASE"/>
    <property type="match status" value="1"/>
</dbReference>
<dbReference type="InterPro" id="IPR001242">
    <property type="entry name" value="Condensation_dom"/>
</dbReference>
<dbReference type="FunFam" id="3.30.559.30:FF:000003">
    <property type="entry name" value="Nonribosomal peptide synthase SidD"/>
    <property type="match status" value="2"/>
</dbReference>
<keyword evidence="7" id="KW-1185">Reference proteome</keyword>
<dbReference type="GeneID" id="34452270"/>
<dbReference type="SMART" id="SM00823">
    <property type="entry name" value="PKS_PP"/>
    <property type="match status" value="3"/>
</dbReference>
<dbReference type="RefSeq" id="XP_022386871.1">
    <property type="nucleotide sequence ID" value="XM_022536009.1"/>
</dbReference>
<comment type="caution">
    <text evidence="6">The sequence shown here is derived from an EMBL/GenBank/DDBJ whole genome shotgun (WGS) entry which is preliminary data.</text>
</comment>
<dbReference type="Gene3D" id="2.30.38.10">
    <property type="entry name" value="Luciferase, Domain 3"/>
    <property type="match status" value="1"/>
</dbReference>
<dbReference type="Pfam" id="PF00501">
    <property type="entry name" value="AMP-binding"/>
    <property type="match status" value="2"/>
</dbReference>
<dbReference type="InterPro" id="IPR009081">
    <property type="entry name" value="PP-bd_ACP"/>
</dbReference>
<dbReference type="Gene3D" id="3.40.50.980">
    <property type="match status" value="2"/>
</dbReference>
<name>A0A1F7ZUL8_9EURO</name>
<dbReference type="GO" id="GO:0005737">
    <property type="term" value="C:cytoplasm"/>
    <property type="evidence" value="ECO:0007669"/>
    <property type="project" value="TreeGrafter"/>
</dbReference>
<gene>
    <name evidence="6" type="ORF">ABOM_008880</name>
</gene>
<dbReference type="SUPFAM" id="SSF47336">
    <property type="entry name" value="ACP-like"/>
    <property type="match status" value="3"/>
</dbReference>
<dbReference type="Gene3D" id="1.10.1200.10">
    <property type="entry name" value="ACP-like"/>
    <property type="match status" value="3"/>
</dbReference>
<dbReference type="PANTHER" id="PTHR45527">
    <property type="entry name" value="NONRIBOSOMAL PEPTIDE SYNTHETASE"/>
    <property type="match status" value="1"/>
</dbReference>
<dbReference type="InterPro" id="IPR045851">
    <property type="entry name" value="AMP-bd_C_sf"/>
</dbReference>
<dbReference type="EMBL" id="LYCR01000075">
    <property type="protein sequence ID" value="OGM43154.1"/>
    <property type="molecule type" value="Genomic_DNA"/>
</dbReference>
<protein>
    <recommendedName>
        <fullName evidence="5">Carrier domain-containing protein</fullName>
    </recommendedName>
</protein>
<dbReference type="InterPro" id="IPR023213">
    <property type="entry name" value="CAT-like_dom_sf"/>
</dbReference>
<dbReference type="PROSITE" id="PS00012">
    <property type="entry name" value="PHOSPHOPANTETHEINE"/>
    <property type="match status" value="2"/>
</dbReference>
<reference evidence="6 7" key="1">
    <citation type="journal article" date="2016" name="Genome Biol. Evol.">
        <title>Draft genome sequence of an aflatoxigenic Aspergillus species, A. bombycis.</title>
        <authorList>
            <person name="Moore G.G."/>
            <person name="Mack B.M."/>
            <person name="Beltz S.B."/>
            <person name="Gilbert M.K."/>
        </authorList>
    </citation>
    <scope>NUCLEOTIDE SEQUENCE [LARGE SCALE GENOMIC DNA]</scope>
    <source>
        <strain evidence="7">NRRL 26010</strain>
    </source>
</reference>
<evidence type="ECO:0000259" key="5">
    <source>
        <dbReference type="PROSITE" id="PS50075"/>
    </source>
</evidence>
<dbReference type="PROSITE" id="PS00455">
    <property type="entry name" value="AMP_BINDING"/>
    <property type="match status" value="2"/>
</dbReference>
<dbReference type="InterPro" id="IPR020845">
    <property type="entry name" value="AMP-binding_CS"/>
</dbReference>
<evidence type="ECO:0000256" key="1">
    <source>
        <dbReference type="ARBA" id="ARBA00022450"/>
    </source>
</evidence>
<dbReference type="Gene3D" id="3.30.559.10">
    <property type="entry name" value="Chloramphenicol acetyltransferase-like domain"/>
    <property type="match status" value="3"/>
</dbReference>
<dbReference type="CDD" id="cd05918">
    <property type="entry name" value="A_NRPS_SidN3_like"/>
    <property type="match status" value="2"/>
</dbReference>
<accession>A0A1F7ZUL8</accession>
<dbReference type="Gene3D" id="3.40.50.12780">
    <property type="entry name" value="N-terminal domain of ligase-like"/>
    <property type="match status" value="1"/>
</dbReference>
<dbReference type="GO" id="GO:0016874">
    <property type="term" value="F:ligase activity"/>
    <property type="evidence" value="ECO:0007669"/>
    <property type="project" value="UniProtKB-KW"/>
</dbReference>
<dbReference type="InterPro" id="IPR036736">
    <property type="entry name" value="ACP-like_sf"/>
</dbReference>
<dbReference type="GO" id="GO:0044550">
    <property type="term" value="P:secondary metabolite biosynthetic process"/>
    <property type="evidence" value="ECO:0007669"/>
    <property type="project" value="TreeGrafter"/>
</dbReference>
<keyword evidence="3" id="KW-0436">Ligase</keyword>
<evidence type="ECO:0000256" key="4">
    <source>
        <dbReference type="ARBA" id="ARBA00029454"/>
    </source>
</evidence>
<dbReference type="FunFam" id="3.30.300.30:FF:000015">
    <property type="entry name" value="Nonribosomal peptide synthase SidD"/>
    <property type="match status" value="2"/>
</dbReference>
<dbReference type="GO" id="GO:0043041">
    <property type="term" value="P:amino acid activation for nonribosomal peptide biosynthetic process"/>
    <property type="evidence" value="ECO:0007669"/>
    <property type="project" value="TreeGrafter"/>
</dbReference>
<comment type="similarity">
    <text evidence="4">Belongs to the NRP synthetase family.</text>
</comment>
<dbReference type="FunFam" id="1.10.1200.10:FF:000005">
    <property type="entry name" value="Nonribosomal peptide synthetase 1"/>
    <property type="match status" value="1"/>
</dbReference>
<sequence length="3142" mass="348694">MAKGFWQQTFADVQTSPYPVFPVVGYKPCIGTVIDHEIDQIDFGTSHDQPYTLSTKLYAAWALLLAQYANTSDVVFGTMVDGLQSDLNCSENVPQEQDALPLRVPVNWECDLDHWLQANQDRVAAMQEADTPRILDQIRACSQQAREACEFRTSLVVRDAEPEVYEGNHPFSIERALHTDFLALIVECFPSTHRRTLLLRLHIDGAVIDTYQAERMVLQLTYLIRQLCNPALHRQERVVGDLDILCDKDKALIWKWNGTIPRMANTCVTDLFAYQVQRRGDHPAVHAWDGGLTYAELDERSTRLAVWLCKSKIAGPGHIIPICFDKTLWTTITLLAIAKAGSTFIMLDPHQPLGRLKAIMEQIQSPTILARHDTVRLAQSLAGNAVIVDEELLRSKHEVPSSLHKISIAPSDHLYIVFTSGSTGTPKGVIISHANLCTAVGHQARALGFDTGVRTFDSSSYSFDAYVCNTFHTLLTGGCLCVPSENDRMNNLQSVLQVMEVEFAQLTPSTSRLLEPSKLPRLRTLILTGEKINRTVLEPWLATSGRVRVINVYGPSECTIMCAGNRNIKCLKDAESVGFGLGANLWIADVNNVNRLAPIGAVGELLIDGPIIGQGYLKDAQKTRESLVQIPGGYLPGITLAPDRPVFRTRDLARYNTDGSITFIGRADTQIKINGQRVEIGEVEYHLGQSLPEGMNAVVEAVEWPSGQKQLLAFIHLQEEKKQQLVQWIPMWDEQLADRLPRFMIPSAYVPVSSIPMTATGKTDRRVLREIALGAPDQLLSVHDLPQLVAGETLVKDTNRPLTKVEMILGWLWVEVLNLDKDAALAPGDNFFARGGDSLAAMRLVRALHSEGCSSIKVADIFRHPRLCDMAVAMEKGESRPPSNVTPPPASPFSLLLGTPQDPQMMGQIRLEISQLCRCEPSEIEDIFPCSPIQEEMAILGARNPQDFVTQAVFPLPQGVDMNRFRRAWETVTMSAPIVRTRIIDTKKTLMGDTAVKYDHAFSQVVVSSQVPWTKYSDLNQCLQDERGRGTGLGEALLRLAVVDEPKSDEEQLAPSKAVLTMHHAIYDGWSMDLLGRSLAREYYGLEDHKVLNDDLLPYQNFIQYLSTSDATGASRFWTRYLKDVHLRPFPALPASDYRPYATALQDHSVSGIDWKRASCITANTIVQTAWGMVLSKYSGTSEVVFGTTLLGRQIPLVGIERVVGPTIATVPVRVVIDWDNQSSLDLLQAMQEDAADMIPFMHYGIKRIRQLGYDMRQACDFQAFLVVQPVSQPRYSGTEKALFDLGDGRDDIQAFNSYAIMVDCELTSDGFHLRASFDENLLGKYIVRQMLQDMEHIVLSLITATEKPVMLREMDIVTDEERKEIRKFKEQDHNSQMLEIESSIKACTPDNILDAAVEVVELPGLSKQLVAFVSPVQTDIHSSRLNTILAKVIQLLDDRLPAHMIPSKFLPLPRIPKLASGIVDRNELRHRAQSTTAVQLVDSFTLLRVSHDEPPSSPGEVLLQSLWASILVVDRSLIGRRASFLALGGDSLAAMRLVAAAQEVGFSLTVAEVLRTPRLADMADRALRPLAETPTMLPKQVEPFSLLGKGLNKELLAKICHLQPGDIEDAYPCSPIQGMMLVHSARRPGEFVSQGHIHLPAHVDVARLKAAWYEVISATSILRTRIIEFAGQGLLQVVTNTAPLWIECDSLEKVPSLPVGLGDPLLWFALIKPQPSPDTNDDGSATLIMTIHHAIYDRWSASLVTKMVESIYRGEARLQQLVPYSRFIQYLEQQVDAERGRQFWETYLSDCIAPQFPALPNPKYQPTTTSTRKRSINSLKWPNHFTPTTTLRASWAILVSQYCNSSDIAFGSVVMGRQAPLPGVERIAGPTIATVPIRVEVNWASSTLHAFLQGIQSSTTDMIPFEHYGIGRIQRLNSMAQQACQFQSLMVVQPAEDVDTDGNTILRLQLGDDDFKGGTYALILQCVLDGPLASSLNNVSVTLSFDEHVIDPTQAERMLVQFEQALREICRHHDVIDKIYLSQLQLLSLSDSQQIWSWNAMVPERVDGRVDRLIAERVEAQPDAPAICAWDGELTYRELFSKARLLAYWLVVDQGVGPEVFVPICCTKSLWTPVAILAVIIAGGVVVTMDPFQAVERLRSITLQLNPRLILASPATQAIAQQLSAATAHVVDEQMLQGILNPDLAEDGSWTPILSGDNAVYVTFTSGSTGTPKGAVITHANACSAMVHLGPYTGFNETTRILDLASYSFDMAWYDFLHTFYAGGCLCVPSEDDRRNNIPRAIHNLRVNHLDTTPSLARTLDPRSLPMIKKLALGGEALQMDDITRWGYDVEIRNSYGPSECTISSTVSRYGEDFTATVNIGPPRGLNAWVTSCLQPNRLVPIGAVGELVLEGPLVGRGYLNNPAKTASAFITNPAWLRDENGVLVSRPQSRFYRTGDLVKCDNEGRLTYVARVDTQVKLRGQRLELEEVEYHVRRLLDTSPYTVAADVVEISTLQDPDQKSQRLMMFLSPIEKHGGNQGSSPVEPVPLSSVIANDLTRRLTKILPRYMVPTEFVLLPQIPLSSAGKVDRKKLRTIGARIHWDARTQKGPIVEPQTECERGLRMLWSDVLKISTDLISRQDSFFELGGDSLIAIRLVGAARAKDLPLSVATIFQYPRLDEMACQIALTTEDNVQTSSYLSPLALGLPDVSVITKALSTTDNMIADILPVTDFQRYTIRCALQSPRTEWNYFSMSFRGVSAANKLKNVCRQLVSSIEILRCVFLPHNVDGDYVQVVLRHFEPDIAVHTIRDEPLDQVCETICMNDLVREIAPGSPFVNFFILESGQSQQTRLVIGLSHALYDAISLSHMAECISALYHDRPMPPVSDFSTFMKLSPSPAAFTHWRAQLQDAPAPTLAISNQAPATLQPGPRTQMHQMVHFAHETSKDKFTVATIFTAAWGLALARTAGLNDIVFGRGVSGRTVVPSSGVDMETVVGPCLNLAPVRIQLHEQSSPAATSEAETDYGIVESLQSQFNQSVAYEAIGLSEIVKNCTDWPRDVSAYGSVFYFQNIQDHSQIQTADHDIPIVPIKLNRADPPEPPRLNVWPRGGGEYLLELLVHEGDAANREIWAKVLDRMVRWLAGVEDFLGRERQGVIVQDSGDSQ</sequence>
<evidence type="ECO:0000256" key="2">
    <source>
        <dbReference type="ARBA" id="ARBA00022553"/>
    </source>
</evidence>
<feature type="domain" description="Carrier" evidence="5">
    <location>
        <begin position="2593"/>
        <end position="2669"/>
    </location>
</feature>
<dbReference type="GO" id="GO:0031177">
    <property type="term" value="F:phosphopantetheine binding"/>
    <property type="evidence" value="ECO:0007669"/>
    <property type="project" value="InterPro"/>
</dbReference>
<dbReference type="OrthoDB" id="416786at2759"/>
<evidence type="ECO:0000313" key="7">
    <source>
        <dbReference type="Proteomes" id="UP000179179"/>
    </source>
</evidence>
<dbReference type="SUPFAM" id="SSF56801">
    <property type="entry name" value="Acetyl-CoA synthetase-like"/>
    <property type="match status" value="3"/>
</dbReference>
<feature type="domain" description="Carrier" evidence="5">
    <location>
        <begin position="1495"/>
        <end position="1571"/>
    </location>
</feature>
<dbReference type="Pfam" id="PF00668">
    <property type="entry name" value="Condensation"/>
    <property type="match status" value="3"/>
</dbReference>
<dbReference type="InterPro" id="IPR000873">
    <property type="entry name" value="AMP-dep_synth/lig_dom"/>
</dbReference>
<evidence type="ECO:0000256" key="3">
    <source>
        <dbReference type="ARBA" id="ARBA00022598"/>
    </source>
</evidence>
<dbReference type="Gene3D" id="3.30.559.30">
    <property type="entry name" value="Nonribosomal peptide synthetase, condensation domain"/>
    <property type="match status" value="4"/>
</dbReference>
<keyword evidence="2" id="KW-0597">Phosphoprotein</keyword>
<proteinExistence type="inferred from homology"/>
<dbReference type="InterPro" id="IPR042099">
    <property type="entry name" value="ANL_N_sf"/>
</dbReference>
<dbReference type="Gene3D" id="3.30.300.30">
    <property type="match status" value="3"/>
</dbReference>
<dbReference type="Proteomes" id="UP000179179">
    <property type="component" value="Unassembled WGS sequence"/>
</dbReference>
<dbReference type="CDD" id="cd19545">
    <property type="entry name" value="FUM14_C_NRPS-like"/>
    <property type="match status" value="2"/>
</dbReference>
<feature type="domain" description="Carrier" evidence="5">
    <location>
        <begin position="803"/>
        <end position="878"/>
    </location>
</feature>
<evidence type="ECO:0000313" key="6">
    <source>
        <dbReference type="EMBL" id="OGM43154.1"/>
    </source>
</evidence>
<dbReference type="Pfam" id="PF00550">
    <property type="entry name" value="PP-binding"/>
    <property type="match status" value="3"/>
</dbReference>
<dbReference type="STRING" id="109264.A0A1F7ZUL8"/>
<dbReference type="InterPro" id="IPR020806">
    <property type="entry name" value="PKS_PP-bd"/>
</dbReference>
<dbReference type="NCBIfam" id="TIGR01733">
    <property type="entry name" value="AA-adenyl-dom"/>
    <property type="match status" value="2"/>
</dbReference>